<organism evidence="1 2">
    <name type="scientific">Naganishia cerealis</name>
    <dbReference type="NCBI Taxonomy" id="610337"/>
    <lineage>
        <taxon>Eukaryota</taxon>
        <taxon>Fungi</taxon>
        <taxon>Dikarya</taxon>
        <taxon>Basidiomycota</taxon>
        <taxon>Agaricomycotina</taxon>
        <taxon>Tremellomycetes</taxon>
        <taxon>Filobasidiales</taxon>
        <taxon>Filobasidiaceae</taxon>
        <taxon>Naganishia</taxon>
    </lineage>
</organism>
<dbReference type="EMBL" id="JASBWR010000001">
    <property type="protein sequence ID" value="KAJ9113940.1"/>
    <property type="molecule type" value="Genomic_DNA"/>
</dbReference>
<protein>
    <submittedName>
        <fullName evidence="1">Uncharacterized protein</fullName>
    </submittedName>
</protein>
<proteinExistence type="predicted"/>
<evidence type="ECO:0000313" key="1">
    <source>
        <dbReference type="EMBL" id="KAJ9113940.1"/>
    </source>
</evidence>
<dbReference type="Proteomes" id="UP001241377">
    <property type="component" value="Unassembled WGS sequence"/>
</dbReference>
<name>A0ACC2WRY8_9TREE</name>
<evidence type="ECO:0000313" key="2">
    <source>
        <dbReference type="Proteomes" id="UP001241377"/>
    </source>
</evidence>
<comment type="caution">
    <text evidence="1">The sequence shown here is derived from an EMBL/GenBank/DDBJ whole genome shotgun (WGS) entry which is preliminary data.</text>
</comment>
<reference evidence="1" key="1">
    <citation type="submission" date="2023-04" db="EMBL/GenBank/DDBJ databases">
        <title>Draft Genome sequencing of Naganishia species isolated from polar environments using Oxford Nanopore Technology.</title>
        <authorList>
            <person name="Leo P."/>
            <person name="Venkateswaran K."/>
        </authorList>
    </citation>
    <scope>NUCLEOTIDE SEQUENCE</scope>
    <source>
        <strain evidence="1">MNA-CCFEE 5261</strain>
    </source>
</reference>
<accession>A0ACC2WRY8</accession>
<sequence length="620" mass="69055">MISDKESTLPTEYLIDHLRSNLSKSPVTHSLTVNVIESCPKRTTSLFPYIEDTPKVWAQQVLVTVAADVKQGAKGVTIDHASAENIREEQNATNAMRNSDMPNACSNSASSKNNGKLFLCAMEAYVFHVPTTSSCLVYISKVDSTGYHPTVTAISENPASDTSPSNEQPRTRLPPITYYLLKAFLSFYHPLSPSRSHQIQRPFHHRHVYVTLFARSATQYLFPNSVLGGKKVLGGVKLCKWWRRTFEDVILDLQREQRGANETTKALGFQNYLTYFLPAYDHLEARSLVGINASPTIDANTSVQPSEHVEWRYLPPADPSLNSLLFPPSSNSGSFESEAIRISRPLGMVVPTFDDDPKARFLVELVMNSPLNKLTKGKTRRHGTVDEVDNEQPDRKRQKLGTDNGQDVLSDTSTPTVNNSSALDATSSSNALKDVRERRRNDEMKLRQQDEAALTAVSWDDFWTRMGYRQECISGDVTGFFSMYVGLPVQANAVPEPITSPLRENKEIEPPQSAPHQISHPLFARIGAALLNHDFANLALAIEGTRRFLDQTENIVVAEIGEELWKTRCFARVERNEEGKAFETRRSGGAPELGGAVAAEQSSQPVVNVLQVRKKKKPSK</sequence>
<keyword evidence="2" id="KW-1185">Reference proteome</keyword>
<gene>
    <name evidence="1" type="ORF">QFC19_000135</name>
</gene>